<dbReference type="STRING" id="27349.A0A0L6VMU0"/>
<protein>
    <submittedName>
        <fullName evidence="1">Uncharacterized protein</fullName>
    </submittedName>
</protein>
<comment type="caution">
    <text evidence="1">The sequence shown here is derived from an EMBL/GenBank/DDBJ whole genome shotgun (WGS) entry which is preliminary data.</text>
</comment>
<dbReference type="OrthoDB" id="2507256at2759"/>
<organism evidence="1 2">
    <name type="scientific">Puccinia sorghi</name>
    <dbReference type="NCBI Taxonomy" id="27349"/>
    <lineage>
        <taxon>Eukaryota</taxon>
        <taxon>Fungi</taxon>
        <taxon>Dikarya</taxon>
        <taxon>Basidiomycota</taxon>
        <taxon>Pucciniomycotina</taxon>
        <taxon>Pucciniomycetes</taxon>
        <taxon>Pucciniales</taxon>
        <taxon>Pucciniaceae</taxon>
        <taxon>Puccinia</taxon>
    </lineage>
</organism>
<dbReference type="Proteomes" id="UP000037035">
    <property type="component" value="Unassembled WGS sequence"/>
</dbReference>
<evidence type="ECO:0000313" key="1">
    <source>
        <dbReference type="EMBL" id="KNZ62083.1"/>
    </source>
</evidence>
<dbReference type="AlphaFoldDB" id="A0A0L6VMU0"/>
<dbReference type="EMBL" id="LAVV01003512">
    <property type="protein sequence ID" value="KNZ62083.1"/>
    <property type="molecule type" value="Genomic_DNA"/>
</dbReference>
<dbReference type="VEuPathDB" id="FungiDB:VP01_13161g2"/>
<reference evidence="1 2" key="1">
    <citation type="submission" date="2015-08" db="EMBL/GenBank/DDBJ databases">
        <title>Next Generation Sequencing and Analysis of the Genome of Puccinia sorghi L Schw, the Causal Agent of Maize Common Rust.</title>
        <authorList>
            <person name="Rochi L."/>
            <person name="Burguener G."/>
            <person name="Darino M."/>
            <person name="Turjanski A."/>
            <person name="Kreff E."/>
            <person name="Dieguez M.J."/>
            <person name="Sacco F."/>
        </authorList>
    </citation>
    <scope>NUCLEOTIDE SEQUENCE [LARGE SCALE GENOMIC DNA]</scope>
    <source>
        <strain evidence="1 2">RO10H11247</strain>
    </source>
</reference>
<gene>
    <name evidence="1" type="ORF">VP01_13161g2</name>
</gene>
<keyword evidence="2" id="KW-1185">Reference proteome</keyword>
<evidence type="ECO:0000313" key="2">
    <source>
        <dbReference type="Proteomes" id="UP000037035"/>
    </source>
</evidence>
<feature type="non-terminal residue" evidence="1">
    <location>
        <position position="1"/>
    </location>
</feature>
<proteinExistence type="predicted"/>
<accession>A0A0L6VMU0</accession>
<name>A0A0L6VMU0_9BASI</name>
<sequence length="68" mass="7605">NYNSFFGTGKAPTVGCPSKDKYKKVDTKSISMGFGLTNEDQKAEISTVNEKLESMCHHYHVMKELMGD</sequence>